<comment type="caution">
    <text evidence="1">The sequence shown here is derived from an EMBL/GenBank/DDBJ whole genome shotgun (WGS) entry which is preliminary data.</text>
</comment>
<accession>A0AA88D576</accession>
<dbReference type="EMBL" id="BTGU01000016">
    <property type="protein sequence ID" value="GMN43211.1"/>
    <property type="molecule type" value="Genomic_DNA"/>
</dbReference>
<gene>
    <name evidence="1" type="ORF">TIFTF001_012419</name>
</gene>
<sequence>MSTMAAKLVAGAVLSASLQYLQFPFVEARPLMVEFEPTASSCKLRNCKILEMIYTCFSRSGQSNSNYEDEKREMIEIFERLEFITVDLNLVEGGRVSFSSDQFSFYSDDIEDRLIEYSLIFICSVH</sequence>
<dbReference type="AlphaFoldDB" id="A0AA88D576"/>
<protein>
    <submittedName>
        <fullName evidence="1">Uncharacterized protein</fullName>
    </submittedName>
</protein>
<dbReference type="Proteomes" id="UP001187192">
    <property type="component" value="Unassembled WGS sequence"/>
</dbReference>
<organism evidence="1 2">
    <name type="scientific">Ficus carica</name>
    <name type="common">Common fig</name>
    <dbReference type="NCBI Taxonomy" id="3494"/>
    <lineage>
        <taxon>Eukaryota</taxon>
        <taxon>Viridiplantae</taxon>
        <taxon>Streptophyta</taxon>
        <taxon>Embryophyta</taxon>
        <taxon>Tracheophyta</taxon>
        <taxon>Spermatophyta</taxon>
        <taxon>Magnoliopsida</taxon>
        <taxon>eudicotyledons</taxon>
        <taxon>Gunneridae</taxon>
        <taxon>Pentapetalae</taxon>
        <taxon>rosids</taxon>
        <taxon>fabids</taxon>
        <taxon>Rosales</taxon>
        <taxon>Moraceae</taxon>
        <taxon>Ficeae</taxon>
        <taxon>Ficus</taxon>
    </lineage>
</organism>
<evidence type="ECO:0000313" key="1">
    <source>
        <dbReference type="EMBL" id="GMN43211.1"/>
    </source>
</evidence>
<keyword evidence="2" id="KW-1185">Reference proteome</keyword>
<evidence type="ECO:0000313" key="2">
    <source>
        <dbReference type="Proteomes" id="UP001187192"/>
    </source>
</evidence>
<proteinExistence type="predicted"/>
<reference evidence="1" key="1">
    <citation type="submission" date="2023-07" db="EMBL/GenBank/DDBJ databases">
        <title>draft genome sequence of fig (Ficus carica).</title>
        <authorList>
            <person name="Takahashi T."/>
            <person name="Nishimura K."/>
        </authorList>
    </citation>
    <scope>NUCLEOTIDE SEQUENCE</scope>
</reference>
<name>A0AA88D576_FICCA</name>